<dbReference type="EMBL" id="GITU01006118">
    <property type="protein sequence ID" value="MBC1174821.1"/>
    <property type="molecule type" value="Transcribed_RNA"/>
</dbReference>
<feature type="compositionally biased region" description="Polar residues" evidence="1">
    <location>
        <begin position="706"/>
        <end position="717"/>
    </location>
</feature>
<evidence type="ECO:0000259" key="2">
    <source>
        <dbReference type="Pfam" id="PF10505"/>
    </source>
</evidence>
<dbReference type="InterPro" id="IPR019535">
    <property type="entry name" value="ICE2_C"/>
</dbReference>
<feature type="compositionally biased region" description="Basic residues" evidence="1">
    <location>
        <begin position="645"/>
        <end position="669"/>
    </location>
</feature>
<feature type="compositionally biased region" description="Basic and acidic residues" evidence="1">
    <location>
        <begin position="63"/>
        <end position="72"/>
    </location>
</feature>
<proteinExistence type="predicted"/>
<sequence>MLPKTKTMEEFLKLNWSKKYPKHLRYGKDVYSCGFSDDEEDVYVCHLNEINPEFYGRTHKPQKHAEKQEVRTTDSLTDSQNARDEGGLHLFRKFPNRSKIPRNIHMSCLRYLRKIEDLHGDGDLSPELDSDGRNYLSSEAMRKAEKQEFCEFVKNYFMTYLSHRFLKIDVGMEDILIEQWKKSVQDVKKRRDQNYQLQTALGLDYRLSGDEEISFVHEKEVYRTGNVSKICCSFSSTKMLSLEQNSEQLRAYLGDNGDNNPRRKEETTRIVRDLAEENSIDFILPLEAIEMMVNGMKMSWNVPFRIEDTGKRTLGIIDKPLPPLSINTKQRNAEIFKYCLEMKILDPQTVSSLEKIEKYPIYSDSEDEMQLVIDESQTDTNAEVTQDAKKLPSHTASPEKTWQRARNSSFHKCILRSGDDQCSVLVDTHQDGADSMDNVINLSIKIEHQTEFGAEEMTHEELIHEWCLQMFNPQSKTLRIRIDSQTLQILSVKEVSLKRIERDLERLHKISTQELLQRLWGLLSMMKNFPTQNYLMHHDVVHDKKLMIYVSRECGMPDRNFLQLTQLYEGVDFKRKPLLEQHEWIPIDDQEVTLFHEREKVLPCAFPHWGKQPGNAGMWNEKKALKAKFEARLKKKTEMQQALEKRKKSEKNRKKKEKRRQTQMLKKHQKASEKTEKFGKMLAKSGDTTAPEWFFDEDGRVRLHTSPGTSQETFPTQ</sequence>
<evidence type="ECO:0000256" key="1">
    <source>
        <dbReference type="SAM" id="MobiDB-lite"/>
    </source>
</evidence>
<reference evidence="3" key="1">
    <citation type="journal article" date="2020" name="BMC">
        <title>Leishmania infection induces a limited differential gene expression in the sand fly midgut.</title>
        <authorList>
            <person name="Coutinho-Abreu I.V."/>
            <person name="Serafim T.D."/>
            <person name="Meneses C."/>
            <person name="Kamhawi S."/>
            <person name="Oliveira F."/>
            <person name="Valenzuela J.G."/>
        </authorList>
    </citation>
    <scope>NUCLEOTIDE SEQUENCE</scope>
    <source>
        <strain evidence="3">Jacobina</strain>
        <tissue evidence="3">Midgut</tissue>
    </source>
</reference>
<accession>A0A7G3AL40</accession>
<dbReference type="VEuPathDB" id="VectorBase:LLONM1_003645"/>
<feature type="compositionally biased region" description="Basic and acidic residues" evidence="1">
    <location>
        <begin position="670"/>
        <end position="679"/>
    </location>
</feature>
<dbReference type="AlphaFoldDB" id="A0A7G3AL40"/>
<feature type="region of interest" description="Disordered" evidence="1">
    <location>
        <begin position="56"/>
        <end position="82"/>
    </location>
</feature>
<protein>
    <submittedName>
        <fullName evidence="3">Putative nmda receptor-regulated protein 2 c-terminus</fullName>
    </submittedName>
</protein>
<keyword evidence="3" id="KW-0675">Receptor</keyword>
<feature type="region of interest" description="Disordered" evidence="1">
    <location>
        <begin position="640"/>
        <end position="717"/>
    </location>
</feature>
<dbReference type="PANTHER" id="PTHR14633:SF3">
    <property type="entry name" value="LITTLE ELONGATION COMPLEX SUBUNIT 2"/>
    <property type="match status" value="1"/>
</dbReference>
<dbReference type="GO" id="GO:0042795">
    <property type="term" value="P:snRNA transcription by RNA polymerase II"/>
    <property type="evidence" value="ECO:0007669"/>
    <property type="project" value="TreeGrafter"/>
</dbReference>
<dbReference type="GO" id="GO:0008023">
    <property type="term" value="C:transcription elongation factor complex"/>
    <property type="evidence" value="ECO:0007669"/>
    <property type="project" value="InterPro"/>
</dbReference>
<name>A0A7G3AL40_LUTLO</name>
<feature type="region of interest" description="Disordered" evidence="1">
    <location>
        <begin position="379"/>
        <end position="402"/>
    </location>
</feature>
<organism evidence="3">
    <name type="scientific">Lutzomyia longipalpis</name>
    <name type="common">Sand fly</name>
    <dbReference type="NCBI Taxonomy" id="7200"/>
    <lineage>
        <taxon>Eukaryota</taxon>
        <taxon>Metazoa</taxon>
        <taxon>Ecdysozoa</taxon>
        <taxon>Arthropoda</taxon>
        <taxon>Hexapoda</taxon>
        <taxon>Insecta</taxon>
        <taxon>Pterygota</taxon>
        <taxon>Neoptera</taxon>
        <taxon>Endopterygota</taxon>
        <taxon>Diptera</taxon>
        <taxon>Nematocera</taxon>
        <taxon>Psychodoidea</taxon>
        <taxon>Psychodidae</taxon>
        <taxon>Lutzomyia</taxon>
        <taxon>Lutzomyia</taxon>
    </lineage>
</organism>
<dbReference type="PANTHER" id="PTHR14633">
    <property type="entry name" value="LITTLE ELONGATION COMPLEX SUBUNIT 2"/>
    <property type="match status" value="1"/>
</dbReference>
<dbReference type="GO" id="GO:0042796">
    <property type="term" value="P:snRNA transcription by RNA polymerase III"/>
    <property type="evidence" value="ECO:0007669"/>
    <property type="project" value="TreeGrafter"/>
</dbReference>
<dbReference type="GO" id="GO:0045945">
    <property type="term" value="P:positive regulation of transcription by RNA polymerase III"/>
    <property type="evidence" value="ECO:0007669"/>
    <property type="project" value="TreeGrafter"/>
</dbReference>
<evidence type="ECO:0000313" key="3">
    <source>
        <dbReference type="EMBL" id="MBC1174821.1"/>
    </source>
</evidence>
<feature type="domain" description="Little elongation complex subunit 2 C-terminal" evidence="2">
    <location>
        <begin position="403"/>
        <end position="608"/>
    </location>
</feature>
<dbReference type="Pfam" id="PF10505">
    <property type="entry name" value="NARG2_C"/>
    <property type="match status" value="1"/>
</dbReference>